<sequence>MNTPAKGNPFSWQLKPTLQRWQAGLRWSMTTPSPNGENKNGRD</sequence>
<organism evidence="1 2">
    <name type="scientific">Budvicia aquatica</name>
    <dbReference type="NCBI Taxonomy" id="82979"/>
    <lineage>
        <taxon>Bacteria</taxon>
        <taxon>Pseudomonadati</taxon>
        <taxon>Pseudomonadota</taxon>
        <taxon>Gammaproteobacteria</taxon>
        <taxon>Enterobacterales</taxon>
        <taxon>Budviciaceae</taxon>
        <taxon>Budvicia</taxon>
    </lineage>
</organism>
<reference evidence="1 2" key="1">
    <citation type="submission" date="2019-03" db="EMBL/GenBank/DDBJ databases">
        <authorList>
            <consortium name="Pathogen Informatics"/>
        </authorList>
    </citation>
    <scope>NUCLEOTIDE SEQUENCE [LARGE SCALE GENOMIC DNA]</scope>
    <source>
        <strain evidence="1 2">NCTC12282</strain>
    </source>
</reference>
<name>A0A484ZD80_9GAMM</name>
<protein>
    <submittedName>
        <fullName evidence="1">Uncharacterized protein</fullName>
    </submittedName>
</protein>
<dbReference type="Proteomes" id="UP000373449">
    <property type="component" value="Unassembled WGS sequence"/>
</dbReference>
<accession>A0A484ZD80</accession>
<evidence type="ECO:0000313" key="2">
    <source>
        <dbReference type="Proteomes" id="UP000373449"/>
    </source>
</evidence>
<dbReference type="AlphaFoldDB" id="A0A484ZD80"/>
<evidence type="ECO:0000313" key="1">
    <source>
        <dbReference type="EMBL" id="VFS46354.1"/>
    </source>
</evidence>
<dbReference type="EMBL" id="CAADJA010000002">
    <property type="protein sequence ID" value="VFS46354.1"/>
    <property type="molecule type" value="Genomic_DNA"/>
</dbReference>
<gene>
    <name evidence="1" type="ORF">NCTC12282_01263</name>
</gene>
<proteinExistence type="predicted"/>